<accession>T1AAM6</accession>
<dbReference type="AlphaFoldDB" id="T1AAM6"/>
<dbReference type="Pfam" id="PF14559">
    <property type="entry name" value="TPR_19"/>
    <property type="match status" value="1"/>
</dbReference>
<dbReference type="Gene3D" id="1.25.40.10">
    <property type="entry name" value="Tetratricopeptide repeat domain"/>
    <property type="match status" value="1"/>
</dbReference>
<dbReference type="InterPro" id="IPR011990">
    <property type="entry name" value="TPR-like_helical_dom_sf"/>
</dbReference>
<reference evidence="1" key="1">
    <citation type="submission" date="2013-08" db="EMBL/GenBank/DDBJ databases">
        <authorList>
            <person name="Mendez C."/>
            <person name="Richter M."/>
            <person name="Ferrer M."/>
            <person name="Sanchez J."/>
        </authorList>
    </citation>
    <scope>NUCLEOTIDE SEQUENCE</scope>
</reference>
<dbReference type="Pfam" id="PF13432">
    <property type="entry name" value="TPR_16"/>
    <property type="match status" value="1"/>
</dbReference>
<name>T1AAM6_9ZZZZ</name>
<feature type="non-terminal residue" evidence="1">
    <location>
        <position position="198"/>
    </location>
</feature>
<gene>
    <name evidence="1" type="ORF">B1A_17087</name>
</gene>
<dbReference type="EMBL" id="AUZX01012560">
    <property type="protein sequence ID" value="EQD38885.1"/>
    <property type="molecule type" value="Genomic_DNA"/>
</dbReference>
<sequence>GAAEQLVRHYLLTRGEDIEGMRLLARIAMAHDVPRDAQILLEKVLERAPEYHAARYEYARALLRRLKHLRAREELERLLASDPDNPSYRLTHATACARLGDIEQALSEYRTLASRTPDSAEVHLAIGHALKSLGRAGEAAQSYRAAAALRSGYATACWHLATLSAFRFEAAELERMIRDEADTRTNPVERYHLCFALG</sequence>
<dbReference type="SUPFAM" id="SSF48452">
    <property type="entry name" value="TPR-like"/>
    <property type="match status" value="1"/>
</dbReference>
<reference evidence="1" key="2">
    <citation type="journal article" date="2014" name="ISME J.">
        <title>Microbial stratification in low pH oxic and suboxic macroscopic growths along an acid mine drainage.</title>
        <authorList>
            <person name="Mendez-Garcia C."/>
            <person name="Mesa V."/>
            <person name="Sprenger R.R."/>
            <person name="Richter M."/>
            <person name="Diez M.S."/>
            <person name="Solano J."/>
            <person name="Bargiela R."/>
            <person name="Golyshina O.V."/>
            <person name="Manteca A."/>
            <person name="Ramos J.L."/>
            <person name="Gallego J.R."/>
            <person name="Llorente I."/>
            <person name="Martins Dos Santos V.A."/>
            <person name="Jensen O.N."/>
            <person name="Pelaez A.I."/>
            <person name="Sanchez J."/>
            <person name="Ferrer M."/>
        </authorList>
    </citation>
    <scope>NUCLEOTIDE SEQUENCE</scope>
</reference>
<organism evidence="1">
    <name type="scientific">mine drainage metagenome</name>
    <dbReference type="NCBI Taxonomy" id="410659"/>
    <lineage>
        <taxon>unclassified sequences</taxon>
        <taxon>metagenomes</taxon>
        <taxon>ecological metagenomes</taxon>
    </lineage>
</organism>
<protein>
    <submittedName>
        <fullName evidence="1">TPR domain protein</fullName>
    </submittedName>
</protein>
<evidence type="ECO:0000313" key="1">
    <source>
        <dbReference type="EMBL" id="EQD38885.1"/>
    </source>
</evidence>
<comment type="caution">
    <text evidence="1">The sequence shown here is derived from an EMBL/GenBank/DDBJ whole genome shotgun (WGS) entry which is preliminary data.</text>
</comment>
<proteinExistence type="predicted"/>
<feature type="non-terminal residue" evidence="1">
    <location>
        <position position="1"/>
    </location>
</feature>